<accession>A0A0A0F0D4</accession>
<reference evidence="1 2" key="1">
    <citation type="submission" date="2013-08" db="EMBL/GenBank/DDBJ databases">
        <title>Genome sequencing of Lysobacter.</title>
        <authorList>
            <person name="Zhang S."/>
            <person name="Wang G."/>
        </authorList>
    </citation>
    <scope>NUCLEOTIDE SEQUENCE [LARGE SCALE GENOMIC DNA]</scope>
    <source>
        <strain evidence="1 2">GH1-9</strain>
    </source>
</reference>
<protein>
    <recommendedName>
        <fullName evidence="3">HD domain-containing protein</fullName>
    </recommendedName>
</protein>
<evidence type="ECO:0000313" key="1">
    <source>
        <dbReference type="EMBL" id="KGM56234.1"/>
    </source>
</evidence>
<keyword evidence="2" id="KW-1185">Reference proteome</keyword>
<name>A0A0A0F0D4_9GAMM</name>
<dbReference type="SUPFAM" id="SSF109604">
    <property type="entry name" value="HD-domain/PDEase-like"/>
    <property type="match status" value="1"/>
</dbReference>
<gene>
    <name evidence="1" type="ORF">N800_08465</name>
</gene>
<comment type="caution">
    <text evidence="1">The sequence shown here is derived from an EMBL/GenBank/DDBJ whole genome shotgun (WGS) entry which is preliminary data.</text>
</comment>
<dbReference type="EMBL" id="AVPU01000001">
    <property type="protein sequence ID" value="KGM56234.1"/>
    <property type="molecule type" value="Genomic_DNA"/>
</dbReference>
<dbReference type="AlphaFoldDB" id="A0A0A0F0D4"/>
<organism evidence="1 2">
    <name type="scientific">Lysobacter daejeonensis GH1-9</name>
    <dbReference type="NCBI Taxonomy" id="1385517"/>
    <lineage>
        <taxon>Bacteria</taxon>
        <taxon>Pseudomonadati</taxon>
        <taxon>Pseudomonadota</taxon>
        <taxon>Gammaproteobacteria</taxon>
        <taxon>Lysobacterales</taxon>
        <taxon>Lysobacteraceae</taxon>
        <taxon>Aerolutibacter</taxon>
    </lineage>
</organism>
<sequence length="190" mass="21593">MPRAGNHRMLTNLPLLDEVLSHHAAQLGRDFEAYRNHAYRVANFCWSLAGLNGLADDHEALRTISLAAAFHDLGIWTDDTFDYLAPSQRLAREWISSHGGDKFAGEVGVMICQHHKITPYRGSEGGLVEMFRRADWADVSKGLVAPGLSRELRREVFDEFPDSGFHKRLLMLSYRRFLNHPLNPLPMLKL</sequence>
<evidence type="ECO:0000313" key="2">
    <source>
        <dbReference type="Proteomes" id="UP000029998"/>
    </source>
</evidence>
<dbReference type="Proteomes" id="UP000029998">
    <property type="component" value="Unassembled WGS sequence"/>
</dbReference>
<evidence type="ECO:0008006" key="3">
    <source>
        <dbReference type="Google" id="ProtNLM"/>
    </source>
</evidence>
<dbReference type="Gene3D" id="1.10.3210.10">
    <property type="entry name" value="Hypothetical protein af1432"/>
    <property type="match status" value="1"/>
</dbReference>
<proteinExistence type="predicted"/>
<dbReference type="STRING" id="1385517.N800_08465"/>
<dbReference type="eggNOG" id="COG1418">
    <property type="taxonomic scope" value="Bacteria"/>
</dbReference>